<dbReference type="InterPro" id="IPR029017">
    <property type="entry name" value="Enolase-like_N"/>
</dbReference>
<evidence type="ECO:0000256" key="5">
    <source>
        <dbReference type="ARBA" id="ARBA00022797"/>
    </source>
</evidence>
<sequence>MSDDDLRIDRVETVLVDIPLRRPHRFARVSMDAQPVLYVFVRTRGGSTGVGEGVVPAGPWWGGESVETMQLVVERYIAPVVLGRRVDDVHGILREVTDVVANNLFAKAAVEVAVHDAWARALGVPVHTLLGGLARTSVPVTWALGTEPAPVVVEEALGKLDANLHHTFKLKMGAQDPADDVARIRSVAEKLAGVAGVRVDLNARWDRLTALTHLPRLAEAGVEMVEQPVPGAEIEALAEISAALPIPVMADETLRTPGDAVRIARLRAADIFAVKTTKCGGLRASMEIAAIGAAAGIPSHGATSIESPVGTAASLHFACAAPGVTWGSELFGPLLMAEEMVTEPLRYAGGHLHLPEGPGLGVELDPDKIRAFRRD</sequence>
<evidence type="ECO:0000313" key="9">
    <source>
        <dbReference type="EMBL" id="GAA5165068.1"/>
    </source>
</evidence>
<dbReference type="NCBIfam" id="TIGR02534">
    <property type="entry name" value="mucon_cyclo"/>
    <property type="match status" value="1"/>
</dbReference>
<dbReference type="Gene3D" id="3.30.390.10">
    <property type="entry name" value="Enolase-like, N-terminal domain"/>
    <property type="match status" value="1"/>
</dbReference>
<evidence type="ECO:0000313" key="10">
    <source>
        <dbReference type="Proteomes" id="UP001428817"/>
    </source>
</evidence>
<evidence type="ECO:0000256" key="4">
    <source>
        <dbReference type="ARBA" id="ARBA00022723"/>
    </source>
</evidence>
<evidence type="ECO:0000256" key="2">
    <source>
        <dbReference type="ARBA" id="ARBA00005211"/>
    </source>
</evidence>
<evidence type="ECO:0000256" key="7">
    <source>
        <dbReference type="ARBA" id="ARBA00023235"/>
    </source>
</evidence>
<dbReference type="EMBL" id="BAABJP010000030">
    <property type="protein sequence ID" value="GAA5165068.1"/>
    <property type="molecule type" value="Genomic_DNA"/>
</dbReference>
<keyword evidence="7" id="KW-0413">Isomerase</keyword>
<keyword evidence="5" id="KW-0058">Aromatic hydrocarbons catabolism</keyword>
<proteinExistence type="inferred from homology"/>
<accession>A0ABP9QNY3</accession>
<dbReference type="SUPFAM" id="SSF51604">
    <property type="entry name" value="Enolase C-terminal domain-like"/>
    <property type="match status" value="1"/>
</dbReference>
<feature type="domain" description="Mandelate racemase/muconate lactonizing enzyme C-terminal" evidence="8">
    <location>
        <begin position="150"/>
        <end position="247"/>
    </location>
</feature>
<dbReference type="Gene3D" id="3.20.20.120">
    <property type="entry name" value="Enolase-like C-terminal domain"/>
    <property type="match status" value="1"/>
</dbReference>
<protein>
    <submittedName>
        <fullName evidence="9">Muconate/chloromuconate family cycloisomerase</fullName>
    </submittedName>
</protein>
<dbReference type="SUPFAM" id="SSF54826">
    <property type="entry name" value="Enolase N-terminal domain-like"/>
    <property type="match status" value="1"/>
</dbReference>
<dbReference type="InterPro" id="IPR029065">
    <property type="entry name" value="Enolase_C-like"/>
</dbReference>
<dbReference type="InterPro" id="IPR036849">
    <property type="entry name" value="Enolase-like_C_sf"/>
</dbReference>
<keyword evidence="4" id="KW-0479">Metal-binding</keyword>
<dbReference type="PANTHER" id="PTHR48073">
    <property type="entry name" value="O-SUCCINYLBENZOATE SYNTHASE-RELATED"/>
    <property type="match status" value="1"/>
</dbReference>
<dbReference type="Pfam" id="PF13378">
    <property type="entry name" value="MR_MLE_C"/>
    <property type="match status" value="1"/>
</dbReference>
<dbReference type="PROSITE" id="PS00909">
    <property type="entry name" value="MR_MLE_2"/>
    <property type="match status" value="1"/>
</dbReference>
<dbReference type="InterPro" id="IPR013342">
    <property type="entry name" value="Mandelate_racemase_C"/>
</dbReference>
<dbReference type="RefSeq" id="WP_185062541.1">
    <property type="nucleotide sequence ID" value="NZ_BAABJP010000030.1"/>
</dbReference>
<dbReference type="SFLD" id="SFLDS00001">
    <property type="entry name" value="Enolase"/>
    <property type="match status" value="1"/>
</dbReference>
<dbReference type="Pfam" id="PF02746">
    <property type="entry name" value="MR_MLE_N"/>
    <property type="match status" value="1"/>
</dbReference>
<dbReference type="SFLD" id="SFLDG00180">
    <property type="entry name" value="muconate_cycloisomerase"/>
    <property type="match status" value="1"/>
</dbReference>
<evidence type="ECO:0000256" key="3">
    <source>
        <dbReference type="ARBA" id="ARBA00008031"/>
    </source>
</evidence>
<keyword evidence="6" id="KW-0464">Manganese</keyword>
<evidence type="ECO:0000259" key="8">
    <source>
        <dbReference type="SMART" id="SM00922"/>
    </source>
</evidence>
<dbReference type="InterPro" id="IPR018110">
    <property type="entry name" value="Mandel_Rmase/mucon_lact_enz_CS"/>
</dbReference>
<evidence type="ECO:0000256" key="1">
    <source>
        <dbReference type="ARBA" id="ARBA00001936"/>
    </source>
</evidence>
<comment type="caution">
    <text evidence="9">The sequence shown here is derived from an EMBL/GenBank/DDBJ whole genome shotgun (WGS) entry which is preliminary data.</text>
</comment>
<comment type="cofactor">
    <cofactor evidence="1">
        <name>Mn(2+)</name>
        <dbReference type="ChEBI" id="CHEBI:29035"/>
    </cofactor>
</comment>
<evidence type="ECO:0000256" key="6">
    <source>
        <dbReference type="ARBA" id="ARBA00023211"/>
    </source>
</evidence>
<dbReference type="SFLD" id="SFLDG01258">
    <property type="entry name" value="(chloro)muconate_cycloisomeras"/>
    <property type="match status" value="1"/>
</dbReference>
<dbReference type="Proteomes" id="UP001428817">
    <property type="component" value="Unassembled WGS sequence"/>
</dbReference>
<comment type="similarity">
    <text evidence="3">Belongs to the mandelate racemase/muconate lactonizing enzyme family.</text>
</comment>
<keyword evidence="10" id="KW-1185">Reference proteome</keyword>
<dbReference type="InterPro" id="IPR013370">
    <property type="entry name" value="Chloromuconate_cycloisomerase"/>
</dbReference>
<gene>
    <name evidence="9" type="ORF">GCM10023321_54630</name>
</gene>
<comment type="pathway">
    <text evidence="2">Aromatic compound metabolism.</text>
</comment>
<dbReference type="PANTHER" id="PTHR48073:SF2">
    <property type="entry name" value="O-SUCCINYLBENZOATE SYNTHASE"/>
    <property type="match status" value="1"/>
</dbReference>
<organism evidence="9 10">
    <name type="scientific">Pseudonocardia eucalypti</name>
    <dbReference type="NCBI Taxonomy" id="648755"/>
    <lineage>
        <taxon>Bacteria</taxon>
        <taxon>Bacillati</taxon>
        <taxon>Actinomycetota</taxon>
        <taxon>Actinomycetes</taxon>
        <taxon>Pseudonocardiales</taxon>
        <taxon>Pseudonocardiaceae</taxon>
        <taxon>Pseudonocardia</taxon>
    </lineage>
</organism>
<name>A0ABP9QNY3_9PSEU</name>
<reference evidence="10" key="1">
    <citation type="journal article" date="2019" name="Int. J. Syst. Evol. Microbiol.">
        <title>The Global Catalogue of Microorganisms (GCM) 10K type strain sequencing project: providing services to taxonomists for standard genome sequencing and annotation.</title>
        <authorList>
            <consortium name="The Broad Institute Genomics Platform"/>
            <consortium name="The Broad Institute Genome Sequencing Center for Infectious Disease"/>
            <person name="Wu L."/>
            <person name="Ma J."/>
        </authorList>
    </citation>
    <scope>NUCLEOTIDE SEQUENCE [LARGE SCALE GENOMIC DNA]</scope>
    <source>
        <strain evidence="10">JCM 18303</strain>
    </source>
</reference>
<dbReference type="InterPro" id="IPR013341">
    <property type="entry name" value="Mandelate_racemase_N_dom"/>
</dbReference>
<dbReference type="SMART" id="SM00922">
    <property type="entry name" value="MR_MLE"/>
    <property type="match status" value="1"/>
</dbReference>